<evidence type="ECO:0008006" key="5">
    <source>
        <dbReference type="Google" id="ProtNLM"/>
    </source>
</evidence>
<feature type="compositionally biased region" description="Acidic residues" evidence="1">
    <location>
        <begin position="179"/>
        <end position="208"/>
    </location>
</feature>
<feature type="compositionally biased region" description="Pro residues" evidence="1">
    <location>
        <begin position="160"/>
        <end position="174"/>
    </location>
</feature>
<accession>A0A3L7A0F7</accession>
<evidence type="ECO:0000313" key="3">
    <source>
        <dbReference type="EMBL" id="RLP72932.1"/>
    </source>
</evidence>
<keyword evidence="4" id="KW-1185">Reference proteome</keyword>
<keyword evidence="2" id="KW-1133">Transmembrane helix</keyword>
<feature type="compositionally biased region" description="Low complexity" evidence="1">
    <location>
        <begin position="354"/>
        <end position="363"/>
    </location>
</feature>
<dbReference type="Proteomes" id="UP000270299">
    <property type="component" value="Unassembled WGS sequence"/>
</dbReference>
<feature type="region of interest" description="Disordered" evidence="1">
    <location>
        <begin position="377"/>
        <end position="412"/>
    </location>
</feature>
<feature type="region of interest" description="Disordered" evidence="1">
    <location>
        <begin position="94"/>
        <end position="363"/>
    </location>
</feature>
<feature type="compositionally biased region" description="Basic and acidic residues" evidence="1">
    <location>
        <begin position="124"/>
        <end position="152"/>
    </location>
</feature>
<reference evidence="3 4" key="1">
    <citation type="submission" date="2018-10" db="EMBL/GenBank/DDBJ databases">
        <authorList>
            <person name="Li J."/>
        </authorList>
    </citation>
    <scope>NUCLEOTIDE SEQUENCE [LARGE SCALE GENOMIC DNA]</scope>
    <source>
        <strain evidence="3 4">CCTCC AB209002</strain>
    </source>
</reference>
<feature type="compositionally biased region" description="Basic and acidic residues" evidence="1">
    <location>
        <begin position="1"/>
        <end position="10"/>
    </location>
</feature>
<feature type="compositionally biased region" description="Acidic residues" evidence="1">
    <location>
        <begin position="266"/>
        <end position="276"/>
    </location>
</feature>
<organism evidence="3 4">
    <name type="scientific">Mycetocola manganoxydans</name>
    <dbReference type="NCBI Taxonomy" id="699879"/>
    <lineage>
        <taxon>Bacteria</taxon>
        <taxon>Bacillati</taxon>
        <taxon>Actinomycetota</taxon>
        <taxon>Actinomycetes</taxon>
        <taxon>Micrococcales</taxon>
        <taxon>Microbacteriaceae</taxon>
        <taxon>Mycetocola</taxon>
    </lineage>
</organism>
<feature type="transmembrane region" description="Helical" evidence="2">
    <location>
        <begin position="418"/>
        <end position="437"/>
    </location>
</feature>
<protein>
    <recommendedName>
        <fullName evidence="5">Septum formation-related domain-containing protein</fullName>
    </recommendedName>
</protein>
<keyword evidence="2" id="KW-0812">Transmembrane</keyword>
<evidence type="ECO:0000313" key="4">
    <source>
        <dbReference type="Proteomes" id="UP000270299"/>
    </source>
</evidence>
<gene>
    <name evidence="3" type="ORF">D9V29_02685</name>
</gene>
<feature type="region of interest" description="Disordered" evidence="1">
    <location>
        <begin position="448"/>
        <end position="488"/>
    </location>
</feature>
<dbReference type="EMBL" id="RCUV01000003">
    <property type="protein sequence ID" value="RLP72932.1"/>
    <property type="molecule type" value="Genomic_DNA"/>
</dbReference>
<comment type="caution">
    <text evidence="3">The sequence shown here is derived from an EMBL/GenBank/DDBJ whole genome shotgun (WGS) entry which is preliminary data.</text>
</comment>
<evidence type="ECO:0000256" key="1">
    <source>
        <dbReference type="SAM" id="MobiDB-lite"/>
    </source>
</evidence>
<dbReference type="RefSeq" id="WP_121671790.1">
    <property type="nucleotide sequence ID" value="NZ_BMXM01000003.1"/>
</dbReference>
<name>A0A3L7A0F7_9MICO</name>
<feature type="region of interest" description="Disordered" evidence="1">
    <location>
        <begin position="1"/>
        <end position="79"/>
    </location>
</feature>
<dbReference type="OrthoDB" id="5112895at2"/>
<dbReference type="AlphaFoldDB" id="A0A3L7A0F7"/>
<feature type="compositionally biased region" description="Pro residues" evidence="1">
    <location>
        <begin position="457"/>
        <end position="471"/>
    </location>
</feature>
<proteinExistence type="predicted"/>
<keyword evidence="2" id="KW-0472">Membrane</keyword>
<sequence>MSDDSGRRGDEDDTPVDPPTGEGDVVGADWLLSQLDGEPTGQMDAIRPASHDADDAGRPSADDAGADDEVGNTGKADRPVMAWWREKLIAAEAIVNPEARAPRDAEGEAADSSEQNPSEPDLPEPARFEPPRDEPVADSRSEVAAEPTRDDDFSFVPEPAFVPPPAPAPAPVFTPEPLIVDEADDVDEADADGAGEVDIDESPADEAETGLIPSAEPPLFKPRSAREHIIEEEAQSDYVVPASAPAPELTDDDVTADGPMTGNSSDESENETEDLDNFSWKLTPNDALDPLIHTPDSAPGSQGASSPVDAPPDDATAVLPVQAPRPEDPDDADNAVNDTDTGLPSRRQLRQEAEQQQAPEPVIIAPLAEPAIAPGLRRKSAVPTPAAATDGTGGSDEPPADRPARPTRPAAARAPRPVIIAAIALVAILVLGGLFFLGSQLPRLLAGPAPTETASPSPTPTETPTPTPTAPAAPVGPAAPGEQDWTALGGGECLEPYSTPWAETFTVVDCGAGHTAQMVFTAPVNADPAAAYPGEEAILAQLSLWCSAPGVLNAEAAGEYDDLQVQGTYPVTEEQWASGERNYYCFVSRSSGEQLTGSLATAQG</sequence>
<feature type="compositionally biased region" description="Basic and acidic residues" evidence="1">
    <location>
        <begin position="49"/>
        <end position="61"/>
    </location>
</feature>
<evidence type="ECO:0000256" key="2">
    <source>
        <dbReference type="SAM" id="Phobius"/>
    </source>
</evidence>